<dbReference type="PANTHER" id="PTHR21015:SF22">
    <property type="entry name" value="GLYCOSYLTRANSFERASE"/>
    <property type="match status" value="1"/>
</dbReference>
<reference evidence="2 3" key="1">
    <citation type="submission" date="2023-01" db="EMBL/GenBank/DDBJ databases">
        <title>Analysis of 21 Apiospora genomes using comparative genomics revels a genus with tremendous synthesis potential of carbohydrate active enzymes and secondary metabolites.</title>
        <authorList>
            <person name="Sorensen T."/>
        </authorList>
    </citation>
    <scope>NUCLEOTIDE SEQUENCE [LARGE SCALE GENOMIC DNA]</scope>
    <source>
        <strain evidence="2 3">CBS 114990</strain>
    </source>
</reference>
<name>A0ABR1WZ68_9PEZI</name>
<dbReference type="PANTHER" id="PTHR21015">
    <property type="entry name" value="UDP-N-ACETYLGLUCOSAMINE--N-ACETYLMURAMYL-(PENTAPEPTIDE) PYROPHOSPHORYL-UNDECAPRENOL N-ACETYLGLUCOSAMINE TRANSFERASE 1"/>
    <property type="match status" value="1"/>
</dbReference>
<dbReference type="Gene3D" id="3.40.50.2000">
    <property type="entry name" value="Glycogen Phosphorylase B"/>
    <property type="match status" value="2"/>
</dbReference>
<evidence type="ECO:0000313" key="3">
    <source>
        <dbReference type="Proteomes" id="UP001433268"/>
    </source>
</evidence>
<dbReference type="InterPro" id="IPR010610">
    <property type="entry name" value="EryCIII-like_C"/>
</dbReference>
<dbReference type="GeneID" id="92040787"/>
<proteinExistence type="predicted"/>
<accession>A0ABR1WZ68</accession>
<evidence type="ECO:0000313" key="2">
    <source>
        <dbReference type="EMBL" id="KAK8088451.1"/>
    </source>
</evidence>
<dbReference type="Proteomes" id="UP001433268">
    <property type="component" value="Unassembled WGS sequence"/>
</dbReference>
<dbReference type="EMBL" id="JAQQWN010000004">
    <property type="protein sequence ID" value="KAK8088451.1"/>
    <property type="molecule type" value="Genomic_DNA"/>
</dbReference>
<dbReference type="Pfam" id="PF06722">
    <property type="entry name" value="EryCIII-like_C"/>
    <property type="match status" value="1"/>
</dbReference>
<gene>
    <name evidence="2" type="ORF">PG997_003412</name>
</gene>
<keyword evidence="3" id="KW-1185">Reference proteome</keyword>
<sequence length="426" mass="46414">MGDNAATKPQRPVILVVCHTLSGHLQPLIRIAHGLSSRKWDRIEAAGVEFFALQGVADLNDQEYYANPDHLAPGYKTLPWTKRGKIDLRLQCLDTLPTQWENFKSTLAALHERDPGRQVLVVAEAFFLGILPLKYGAPLPSGVPAPLKTVCVSITVPAIQSVDLPPFAYAAPFDQSDAGRARNRALWDKWTESAAELTRLLDQQLLASGVGVPGFEYPRSDWPEGFKFVGLVQGTPKGTVLPDPHFEWWSELKANSVLDADDPRRKKVLVVAQGTVEVSPHDLIIPTIRAFAERNKDVLVVAILGWKDATLAEFMPDGVVPGNARIADYLNYDAVLEHADVWIHNAGFGAVNHGIAHGVPMVVAGEGMDKTENARRVGWSGIGVDLATAKPSVERVREAVESIIMRQGRAASSRSGLRCCGGRARG</sequence>
<feature type="domain" description="Erythromycin biosynthesis protein CIII-like C-terminal" evidence="1">
    <location>
        <begin position="319"/>
        <end position="408"/>
    </location>
</feature>
<dbReference type="RefSeq" id="XP_066671345.1">
    <property type="nucleotide sequence ID" value="XM_066807727.1"/>
</dbReference>
<protein>
    <recommendedName>
        <fullName evidence="1">Erythromycin biosynthesis protein CIII-like C-terminal domain-containing protein</fullName>
    </recommendedName>
</protein>
<comment type="caution">
    <text evidence="2">The sequence shown here is derived from an EMBL/GenBank/DDBJ whole genome shotgun (WGS) entry which is preliminary data.</text>
</comment>
<evidence type="ECO:0000259" key="1">
    <source>
        <dbReference type="Pfam" id="PF06722"/>
    </source>
</evidence>
<organism evidence="2 3">
    <name type="scientific">Apiospora hydei</name>
    <dbReference type="NCBI Taxonomy" id="1337664"/>
    <lineage>
        <taxon>Eukaryota</taxon>
        <taxon>Fungi</taxon>
        <taxon>Dikarya</taxon>
        <taxon>Ascomycota</taxon>
        <taxon>Pezizomycotina</taxon>
        <taxon>Sordariomycetes</taxon>
        <taxon>Xylariomycetidae</taxon>
        <taxon>Amphisphaeriales</taxon>
        <taxon>Apiosporaceae</taxon>
        <taxon>Apiospora</taxon>
    </lineage>
</organism>
<dbReference type="SUPFAM" id="SSF53756">
    <property type="entry name" value="UDP-Glycosyltransferase/glycogen phosphorylase"/>
    <property type="match status" value="1"/>
</dbReference>